<evidence type="ECO:0000313" key="1">
    <source>
        <dbReference type="EMBL" id="RVW68754.1"/>
    </source>
</evidence>
<name>A0A438G999_VITVI</name>
<evidence type="ECO:0000313" key="2">
    <source>
        <dbReference type="Proteomes" id="UP000288805"/>
    </source>
</evidence>
<protein>
    <submittedName>
        <fullName evidence="1">Putative oxidoreductase</fullName>
    </submittedName>
</protein>
<gene>
    <name evidence="1" type="primary">VvCHDp001252_11</name>
    <name evidence="1" type="ORF">CK203_063006</name>
</gene>
<dbReference type="Proteomes" id="UP000288805">
    <property type="component" value="Unassembled WGS sequence"/>
</dbReference>
<dbReference type="PANTHER" id="PTHR46368:SF4">
    <property type="entry name" value="OS10G0403700 PROTEIN"/>
    <property type="match status" value="1"/>
</dbReference>
<comment type="caution">
    <text evidence="1">The sequence shown here is derived from an EMBL/GenBank/DDBJ whole genome shotgun (WGS) entry which is preliminary data.</text>
</comment>
<sequence length="89" mass="10024">MCFWRSLNEVKLDKILEACESNGVQLMDSMMWMHHPRTAKMKELLSNPQCFRQLKSGNPVCCDYGLPKSVRALSGPIFNKAGALTPCGY</sequence>
<dbReference type="AlphaFoldDB" id="A0A438G999"/>
<dbReference type="EMBL" id="QGNW01000521">
    <property type="protein sequence ID" value="RVW68754.1"/>
    <property type="molecule type" value="Genomic_DNA"/>
</dbReference>
<dbReference type="PANTHER" id="PTHR46368">
    <property type="match status" value="1"/>
</dbReference>
<reference evidence="1 2" key="1">
    <citation type="journal article" date="2018" name="PLoS Genet.">
        <title>Population sequencing reveals clonal diversity and ancestral inbreeding in the grapevine cultivar Chardonnay.</title>
        <authorList>
            <person name="Roach M.J."/>
            <person name="Johnson D.L."/>
            <person name="Bohlmann J."/>
            <person name="van Vuuren H.J."/>
            <person name="Jones S.J."/>
            <person name="Pretorius I.S."/>
            <person name="Schmidt S.A."/>
            <person name="Borneman A.R."/>
        </authorList>
    </citation>
    <scope>NUCLEOTIDE SEQUENCE [LARGE SCALE GENOMIC DNA]</scope>
    <source>
        <strain evidence="2">cv. Chardonnay</strain>
        <tissue evidence="1">Leaf</tissue>
    </source>
</reference>
<organism evidence="1 2">
    <name type="scientific">Vitis vinifera</name>
    <name type="common">Grape</name>
    <dbReference type="NCBI Taxonomy" id="29760"/>
    <lineage>
        <taxon>Eukaryota</taxon>
        <taxon>Viridiplantae</taxon>
        <taxon>Streptophyta</taxon>
        <taxon>Embryophyta</taxon>
        <taxon>Tracheophyta</taxon>
        <taxon>Spermatophyta</taxon>
        <taxon>Magnoliopsida</taxon>
        <taxon>eudicotyledons</taxon>
        <taxon>Gunneridae</taxon>
        <taxon>Pentapetalae</taxon>
        <taxon>rosids</taxon>
        <taxon>Vitales</taxon>
        <taxon>Vitaceae</taxon>
        <taxon>Viteae</taxon>
        <taxon>Vitis</taxon>
    </lineage>
</organism>
<proteinExistence type="predicted"/>
<accession>A0A438G999</accession>